<reference evidence="9 10" key="1">
    <citation type="submission" date="2016-08" db="EMBL/GenBank/DDBJ databases">
        <authorList>
            <person name="Seilhamer J.J."/>
        </authorList>
    </citation>
    <scope>NUCLEOTIDE SEQUENCE [LARGE SCALE GENOMIC DNA]</scope>
    <source>
        <strain evidence="9 10">PH27A</strain>
    </source>
</reference>
<sequence>MKVLVLGSGVVGVTSAWYLAAQGHEVTVVDRQPEAAEETSFGNAGQLSFGMSSPWAAPGIPYKAMKWLFERHAPLKMRLSTNPAQWRFMLSMLRNCNAKDYSVNKSRMVRVSEYSRSSINELRQTLDFNFDERQKGLLQVFRTQKQVADAEKDMAVLREFGVHHKLLSTEECLQVEPALARVKSRIVAGLHFPDDQTGDCNLFTKRLAAQCRSQGVEFRFNTKIHDLLLDGQSVIGARTSAGDLKADQVVLALGSYSSFMVKKLGIRLPIYPIKGYSLTIPVTDDQAAPQSTVMDETYKVAITRLGDRIRAAGTAELANFNDDLPEARRETISLSVSEMFPEGGDLPQAEFWCGFRPMTPDGTPIIGPTAYRNLWLNTGHGTLGWTMSCGSSRLLADLISGRRPEIDPDGLSVARYSGQKVIDPVLKHA</sequence>
<dbReference type="GO" id="GO:0055130">
    <property type="term" value="P:D-alanine catabolic process"/>
    <property type="evidence" value="ECO:0007669"/>
    <property type="project" value="TreeGrafter"/>
</dbReference>
<dbReference type="FunFam" id="3.50.50.60:FF:000020">
    <property type="entry name" value="D-amino acid dehydrogenase"/>
    <property type="match status" value="1"/>
</dbReference>
<comment type="cofactor">
    <cofactor evidence="1 7">
        <name>FAD</name>
        <dbReference type="ChEBI" id="CHEBI:57692"/>
    </cofactor>
</comment>
<dbReference type="RefSeq" id="WP_068997273.1">
    <property type="nucleotide sequence ID" value="NZ_MDTQ01000001.1"/>
</dbReference>
<keyword evidence="4 7" id="KW-0274">FAD</keyword>
<comment type="similarity">
    <text evidence="2 7">Belongs to the DadA oxidoreductase family.</text>
</comment>
<dbReference type="NCBIfam" id="NF001933">
    <property type="entry name" value="PRK00711.1"/>
    <property type="match status" value="1"/>
</dbReference>
<dbReference type="InterPro" id="IPR023080">
    <property type="entry name" value="DadA"/>
</dbReference>
<protein>
    <recommendedName>
        <fullName evidence="7">D-amino acid dehydrogenase</fullName>
        <ecNumber evidence="7">1.4.99.-</ecNumber>
    </recommendedName>
</protein>
<dbReference type="GO" id="GO:0005886">
    <property type="term" value="C:plasma membrane"/>
    <property type="evidence" value="ECO:0007669"/>
    <property type="project" value="TreeGrafter"/>
</dbReference>
<proteinExistence type="inferred from homology"/>
<dbReference type="EMBL" id="MDTQ01000001">
    <property type="protein sequence ID" value="ODC02878.1"/>
    <property type="molecule type" value="Genomic_DNA"/>
</dbReference>
<dbReference type="STRING" id="197479.BFW38_04235"/>
<evidence type="ECO:0000256" key="7">
    <source>
        <dbReference type="HAMAP-Rule" id="MF_01202"/>
    </source>
</evidence>
<dbReference type="OrthoDB" id="9805337at2"/>
<dbReference type="Gene3D" id="3.50.50.60">
    <property type="entry name" value="FAD/NAD(P)-binding domain"/>
    <property type="match status" value="2"/>
</dbReference>
<dbReference type="InterPro" id="IPR006076">
    <property type="entry name" value="FAD-dep_OxRdtase"/>
</dbReference>
<dbReference type="PANTHER" id="PTHR13847">
    <property type="entry name" value="SARCOSINE DEHYDROGENASE-RELATED"/>
    <property type="match status" value="1"/>
</dbReference>
<feature type="domain" description="FAD dependent oxidoreductase" evidence="8">
    <location>
        <begin position="2"/>
        <end position="398"/>
    </location>
</feature>
<dbReference type="EC" id="1.4.99.-" evidence="7"/>
<accession>A0A1E2V788</accession>
<keyword evidence="5 7" id="KW-0560">Oxidoreductase</keyword>
<dbReference type="GO" id="GO:0005737">
    <property type="term" value="C:cytoplasm"/>
    <property type="evidence" value="ECO:0007669"/>
    <property type="project" value="TreeGrafter"/>
</dbReference>
<keyword evidence="10" id="KW-1185">Reference proteome</keyword>
<dbReference type="PANTHER" id="PTHR13847:SF280">
    <property type="entry name" value="D-AMINO ACID DEHYDROGENASE"/>
    <property type="match status" value="1"/>
</dbReference>
<gene>
    <name evidence="7" type="primary">dadA</name>
    <name evidence="9" type="ORF">BFW38_04235</name>
</gene>
<name>A0A1E2V788_9GAMM</name>
<comment type="function">
    <text evidence="7">Oxidative deamination of D-amino acids.</text>
</comment>
<dbReference type="InterPro" id="IPR036188">
    <property type="entry name" value="FAD/NAD-bd_sf"/>
</dbReference>
<evidence type="ECO:0000313" key="9">
    <source>
        <dbReference type="EMBL" id="ODC02878.1"/>
    </source>
</evidence>
<dbReference type="SUPFAM" id="SSF54373">
    <property type="entry name" value="FAD-linked reductases, C-terminal domain"/>
    <property type="match status" value="1"/>
</dbReference>
<evidence type="ECO:0000256" key="6">
    <source>
        <dbReference type="ARBA" id="ARBA00047884"/>
    </source>
</evidence>
<comment type="caution">
    <text evidence="9">The sequence shown here is derived from an EMBL/GenBank/DDBJ whole genome shotgun (WGS) entry which is preliminary data.</text>
</comment>
<evidence type="ECO:0000256" key="2">
    <source>
        <dbReference type="ARBA" id="ARBA00009410"/>
    </source>
</evidence>
<evidence type="ECO:0000256" key="3">
    <source>
        <dbReference type="ARBA" id="ARBA00022630"/>
    </source>
</evidence>
<dbReference type="Proteomes" id="UP000094291">
    <property type="component" value="Unassembled WGS sequence"/>
</dbReference>
<keyword evidence="3 7" id="KW-0285">Flavoprotein</keyword>
<dbReference type="AlphaFoldDB" id="A0A1E2V788"/>
<feature type="binding site" evidence="7">
    <location>
        <begin position="3"/>
        <end position="17"/>
    </location>
    <ligand>
        <name>FAD</name>
        <dbReference type="ChEBI" id="CHEBI:57692"/>
    </ligand>
</feature>
<evidence type="ECO:0000256" key="1">
    <source>
        <dbReference type="ARBA" id="ARBA00001974"/>
    </source>
</evidence>
<dbReference type="Pfam" id="PF01266">
    <property type="entry name" value="DAO"/>
    <property type="match status" value="1"/>
</dbReference>
<evidence type="ECO:0000259" key="8">
    <source>
        <dbReference type="Pfam" id="PF01266"/>
    </source>
</evidence>
<evidence type="ECO:0000256" key="4">
    <source>
        <dbReference type="ARBA" id="ARBA00022827"/>
    </source>
</evidence>
<dbReference type="SUPFAM" id="SSF51905">
    <property type="entry name" value="FAD/NAD(P)-binding domain"/>
    <property type="match status" value="1"/>
</dbReference>
<dbReference type="HAMAP" id="MF_01202">
    <property type="entry name" value="DadA"/>
    <property type="match status" value="1"/>
</dbReference>
<evidence type="ECO:0000256" key="5">
    <source>
        <dbReference type="ARBA" id="ARBA00023002"/>
    </source>
</evidence>
<organism evidence="9 10">
    <name type="scientific">Terasakiispira papahanaumokuakeensis</name>
    <dbReference type="NCBI Taxonomy" id="197479"/>
    <lineage>
        <taxon>Bacteria</taxon>
        <taxon>Pseudomonadati</taxon>
        <taxon>Pseudomonadota</taxon>
        <taxon>Gammaproteobacteria</taxon>
        <taxon>Oceanospirillales</taxon>
        <taxon>Terasakiispira</taxon>
    </lineage>
</organism>
<dbReference type="GO" id="GO:0008718">
    <property type="term" value="F:D-amino-acid dehydrogenase activity"/>
    <property type="evidence" value="ECO:0007669"/>
    <property type="project" value="UniProtKB-UniRule"/>
</dbReference>
<comment type="catalytic activity">
    <reaction evidence="6 7">
        <text>a D-alpha-amino acid + A + H2O = a 2-oxocarboxylate + AH2 + NH4(+)</text>
        <dbReference type="Rhea" id="RHEA:18125"/>
        <dbReference type="ChEBI" id="CHEBI:13193"/>
        <dbReference type="ChEBI" id="CHEBI:15377"/>
        <dbReference type="ChEBI" id="CHEBI:17499"/>
        <dbReference type="ChEBI" id="CHEBI:28938"/>
        <dbReference type="ChEBI" id="CHEBI:35179"/>
        <dbReference type="ChEBI" id="CHEBI:59871"/>
    </reaction>
</comment>
<dbReference type="Gene3D" id="3.30.9.10">
    <property type="entry name" value="D-Amino Acid Oxidase, subunit A, domain 2"/>
    <property type="match status" value="1"/>
</dbReference>
<evidence type="ECO:0000313" key="10">
    <source>
        <dbReference type="Proteomes" id="UP000094291"/>
    </source>
</evidence>